<dbReference type="EMBL" id="PEJP01000036">
    <property type="protein sequence ID" value="RYO55755.1"/>
    <property type="molecule type" value="Genomic_DNA"/>
</dbReference>
<evidence type="ECO:0000313" key="3">
    <source>
        <dbReference type="Proteomes" id="UP000293823"/>
    </source>
</evidence>
<feature type="chain" id="PRO_5020653753" evidence="1">
    <location>
        <begin position="21"/>
        <end position="427"/>
    </location>
</feature>
<name>A0A4Q4RGC6_9PLEO</name>
<reference evidence="3" key="1">
    <citation type="journal article" date="2019" name="bioRxiv">
        <title>Genomics, evolutionary history and diagnostics of the Alternaria alternata species group including apple and Asian pear pathotypes.</title>
        <authorList>
            <person name="Armitage A.D."/>
            <person name="Cockerton H.M."/>
            <person name="Sreenivasaprasad S."/>
            <person name="Woodhall J.W."/>
            <person name="Lane C.R."/>
            <person name="Harrison R.J."/>
            <person name="Clarkson J.P."/>
        </authorList>
    </citation>
    <scope>NUCLEOTIDE SEQUENCE [LARGE SCALE GENOMIC DNA]</scope>
    <source>
        <strain evidence="3">RGR 97.0016</strain>
    </source>
</reference>
<dbReference type="Proteomes" id="UP000293823">
    <property type="component" value="Unassembled WGS sequence"/>
</dbReference>
<accession>A0A4Q4RGC6</accession>
<keyword evidence="1" id="KW-0732">Signal</keyword>
<evidence type="ECO:0000256" key="1">
    <source>
        <dbReference type="SAM" id="SignalP"/>
    </source>
</evidence>
<dbReference type="AlphaFoldDB" id="A0A4Q4RGC6"/>
<comment type="caution">
    <text evidence="2">The sequence shown here is derived from an EMBL/GenBank/DDBJ whole genome shotgun (WGS) entry which is preliminary data.</text>
</comment>
<feature type="signal peptide" evidence="1">
    <location>
        <begin position="1"/>
        <end position="20"/>
    </location>
</feature>
<protein>
    <submittedName>
        <fullName evidence="2">Uncharacterized protein</fullName>
    </submittedName>
</protein>
<gene>
    <name evidence="2" type="ORF">AA0113_g8603</name>
</gene>
<organism evidence="2 3">
    <name type="scientific">Alternaria arborescens</name>
    <dbReference type="NCBI Taxonomy" id="156630"/>
    <lineage>
        <taxon>Eukaryota</taxon>
        <taxon>Fungi</taxon>
        <taxon>Dikarya</taxon>
        <taxon>Ascomycota</taxon>
        <taxon>Pezizomycotina</taxon>
        <taxon>Dothideomycetes</taxon>
        <taxon>Pleosporomycetidae</taxon>
        <taxon>Pleosporales</taxon>
        <taxon>Pleosporineae</taxon>
        <taxon>Pleosporaceae</taxon>
        <taxon>Alternaria</taxon>
        <taxon>Alternaria sect. Alternaria</taxon>
    </lineage>
</organism>
<keyword evidence="3" id="KW-1185">Reference proteome</keyword>
<proteinExistence type="predicted"/>
<dbReference type="OrthoDB" id="3797581at2759"/>
<sequence>MRTLLVKFAGLVLYIHELQSSTLVLTHARPNKDPRVHKVYGEDFEDAADELGAEALGKLEPGIEASVEGLSLRLIKNDGVLNITYEGKDGEIVEWKFQGLTSMMASASTQTVSEAQSKPFTSTIHAVTTDPTPQRMIWPSQSELSGISTIETRPIETPIKDEEEVPARAAAGAGKNELKRKASQDMERAFPHKRAKSSHDSPPWPNHLYMTCFRTQPISKSDIGTLHIDLVEGTAWFEGWHGKEDTRVFERKQINIRCHSTSVHYCSHNLNLRTDKSTHYLKIVRLNTKNEWTSVFTADCSAPGWQTWGSDTDTSPGPNPTLTAKEWIKVREGGMINNIPRARPTWTSTHILPSKVVDALVHCVDRASRRQAVHDPDVDHELEEQWDQCASLEATGSLTTSDMDKWRFTTEESGKKKALKRTFRTVE</sequence>
<evidence type="ECO:0000313" key="2">
    <source>
        <dbReference type="EMBL" id="RYO55755.1"/>
    </source>
</evidence>